<comment type="similarity">
    <text evidence="2">Belongs to the OXA1/ALB3/YidC family. Type 1 subfamily.</text>
</comment>
<name>A0A382UGW1_9ZZZZ</name>
<sequence length="176" mass="19197">MDFQRLVLLAGLALVLMLLWQSWLSYDTPPTTAGQKTVAADRTTTETAKNVELMDKGDIPSVPSTPATSPSTPSAAPSVPRTVVESAQRVVVETDLLRVEIDTQGGDLRVLELLTYPVRVDEPEQPFRLLSDIGSDLFLVQSGLLGSGRELPNHHTLFRPERLAYRLGTNDSVTAT</sequence>
<reference evidence="12" key="1">
    <citation type="submission" date="2018-05" db="EMBL/GenBank/DDBJ databases">
        <authorList>
            <person name="Lanie J.A."/>
            <person name="Ng W.-L."/>
            <person name="Kazmierczak K.M."/>
            <person name="Andrzejewski T.M."/>
            <person name="Davidsen T.M."/>
            <person name="Wayne K.J."/>
            <person name="Tettelin H."/>
            <person name="Glass J.I."/>
            <person name="Rusch D."/>
            <person name="Podicherti R."/>
            <person name="Tsui H.-C.T."/>
            <person name="Winkler M.E."/>
        </authorList>
    </citation>
    <scope>NUCLEOTIDE SEQUENCE</scope>
</reference>
<dbReference type="Gene3D" id="2.70.98.90">
    <property type="match status" value="1"/>
</dbReference>
<keyword evidence="4" id="KW-0813">Transport</keyword>
<dbReference type="InterPro" id="IPR038221">
    <property type="entry name" value="YidC_periplasmic_sf"/>
</dbReference>
<evidence type="ECO:0000256" key="8">
    <source>
        <dbReference type="ARBA" id="ARBA00033245"/>
    </source>
</evidence>
<keyword evidence="6" id="KW-0653">Protein transport</keyword>
<dbReference type="GO" id="GO:0005886">
    <property type="term" value="C:plasma membrane"/>
    <property type="evidence" value="ECO:0007669"/>
    <property type="project" value="UniProtKB-SubCell"/>
</dbReference>
<dbReference type="GO" id="GO:0015031">
    <property type="term" value="P:protein transport"/>
    <property type="evidence" value="ECO:0007669"/>
    <property type="project" value="UniProtKB-KW"/>
</dbReference>
<keyword evidence="5" id="KW-0472">Membrane</keyword>
<evidence type="ECO:0000256" key="2">
    <source>
        <dbReference type="ARBA" id="ARBA00010527"/>
    </source>
</evidence>
<evidence type="ECO:0000256" key="6">
    <source>
        <dbReference type="ARBA" id="ARBA00022927"/>
    </source>
</evidence>
<feature type="domain" description="Membrane insertase YidC N-terminal" evidence="11">
    <location>
        <begin position="89"/>
        <end position="169"/>
    </location>
</feature>
<dbReference type="EMBL" id="UINC01143807">
    <property type="protein sequence ID" value="SVD32948.1"/>
    <property type="molecule type" value="Genomic_DNA"/>
</dbReference>
<accession>A0A382UGW1</accession>
<protein>
    <recommendedName>
        <fullName evidence="3">Membrane protein insertase YidC</fullName>
    </recommendedName>
    <alternativeName>
        <fullName evidence="9">Foldase YidC</fullName>
    </alternativeName>
    <alternativeName>
        <fullName evidence="8">Membrane integrase YidC</fullName>
    </alternativeName>
</protein>
<evidence type="ECO:0000256" key="1">
    <source>
        <dbReference type="ARBA" id="ARBA00004651"/>
    </source>
</evidence>
<feature type="region of interest" description="Disordered" evidence="10">
    <location>
        <begin position="55"/>
        <end position="80"/>
    </location>
</feature>
<evidence type="ECO:0000259" key="11">
    <source>
        <dbReference type="Pfam" id="PF14849"/>
    </source>
</evidence>
<dbReference type="NCBIfam" id="TIGR03593">
    <property type="entry name" value="yidC_nterm"/>
    <property type="match status" value="1"/>
</dbReference>
<evidence type="ECO:0000256" key="10">
    <source>
        <dbReference type="SAM" id="MobiDB-lite"/>
    </source>
</evidence>
<evidence type="ECO:0000256" key="4">
    <source>
        <dbReference type="ARBA" id="ARBA00022448"/>
    </source>
</evidence>
<proteinExistence type="inferred from homology"/>
<evidence type="ECO:0000256" key="9">
    <source>
        <dbReference type="ARBA" id="ARBA00033342"/>
    </source>
</evidence>
<evidence type="ECO:0000313" key="12">
    <source>
        <dbReference type="EMBL" id="SVD32948.1"/>
    </source>
</evidence>
<dbReference type="InterPro" id="IPR028053">
    <property type="entry name" value="Membr_insert_YidC_N"/>
</dbReference>
<feature type="non-terminal residue" evidence="12">
    <location>
        <position position="176"/>
    </location>
</feature>
<evidence type="ECO:0000256" key="3">
    <source>
        <dbReference type="ARBA" id="ARBA00015325"/>
    </source>
</evidence>
<dbReference type="Pfam" id="PF14849">
    <property type="entry name" value="YidC_periplas"/>
    <property type="match status" value="1"/>
</dbReference>
<comment type="subcellular location">
    <subcellularLocation>
        <location evidence="1">Cell membrane</location>
        <topology evidence="1">Multi-pass membrane protein</topology>
    </subcellularLocation>
</comment>
<keyword evidence="5" id="KW-1003">Cell membrane</keyword>
<dbReference type="CDD" id="cd19961">
    <property type="entry name" value="EcYidC-like_peri"/>
    <property type="match status" value="1"/>
</dbReference>
<gene>
    <name evidence="12" type="ORF">METZ01_LOCUS385802</name>
</gene>
<feature type="compositionally biased region" description="Low complexity" evidence="10">
    <location>
        <begin position="60"/>
        <end position="80"/>
    </location>
</feature>
<dbReference type="AlphaFoldDB" id="A0A382UGW1"/>
<evidence type="ECO:0000256" key="5">
    <source>
        <dbReference type="ARBA" id="ARBA00022475"/>
    </source>
</evidence>
<evidence type="ECO:0000256" key="7">
    <source>
        <dbReference type="ARBA" id="ARBA00023186"/>
    </source>
</evidence>
<keyword evidence="7" id="KW-0143">Chaperone</keyword>
<organism evidence="12">
    <name type="scientific">marine metagenome</name>
    <dbReference type="NCBI Taxonomy" id="408172"/>
    <lineage>
        <taxon>unclassified sequences</taxon>
        <taxon>metagenomes</taxon>
        <taxon>ecological metagenomes</taxon>
    </lineage>
</organism>